<evidence type="ECO:0000313" key="4">
    <source>
        <dbReference type="WBParaSite" id="GPLIN_001071600"/>
    </source>
</evidence>
<dbReference type="PANTHER" id="PTHR13097">
    <property type="entry name" value="TRANSCRIPTION INITIATION FACTOR IIE, ALPHA SUBUNIT"/>
    <property type="match status" value="1"/>
</dbReference>
<dbReference type="AlphaFoldDB" id="A0A183CCW4"/>
<dbReference type="Proteomes" id="UP000050741">
    <property type="component" value="Unassembled WGS sequence"/>
</dbReference>
<dbReference type="Gene3D" id="3.30.40.10">
    <property type="entry name" value="Zinc/RING finger domain, C3HC4 (zinc finger)"/>
    <property type="match status" value="1"/>
</dbReference>
<reference evidence="4" key="2">
    <citation type="submission" date="2016-06" db="UniProtKB">
        <authorList>
            <consortium name="WormBaseParasite"/>
        </authorList>
    </citation>
    <scope>IDENTIFICATION</scope>
</reference>
<organism evidence="3 4">
    <name type="scientific">Globodera pallida</name>
    <name type="common">Potato cyst nematode worm</name>
    <name type="synonym">Heterodera pallida</name>
    <dbReference type="NCBI Taxonomy" id="36090"/>
    <lineage>
        <taxon>Eukaryota</taxon>
        <taxon>Metazoa</taxon>
        <taxon>Ecdysozoa</taxon>
        <taxon>Nematoda</taxon>
        <taxon>Chromadorea</taxon>
        <taxon>Rhabditida</taxon>
        <taxon>Tylenchina</taxon>
        <taxon>Tylenchomorpha</taxon>
        <taxon>Tylenchoidea</taxon>
        <taxon>Heteroderidae</taxon>
        <taxon>Heteroderinae</taxon>
        <taxon>Globodera</taxon>
    </lineage>
</organism>
<accession>A0A183CCW4</accession>
<evidence type="ECO:0000256" key="1">
    <source>
        <dbReference type="SAM" id="MobiDB-lite"/>
    </source>
</evidence>
<dbReference type="PANTHER" id="PTHR13097:SF7">
    <property type="entry name" value="GENERAL TRANSCRIPTION FACTOR IIE SUBUNIT 1"/>
    <property type="match status" value="1"/>
</dbReference>
<dbReference type="GO" id="GO:0006367">
    <property type="term" value="P:transcription initiation at RNA polymerase II promoter"/>
    <property type="evidence" value="ECO:0007669"/>
    <property type="project" value="InterPro"/>
</dbReference>
<protein>
    <submittedName>
        <fullName evidence="4">TFIIE domain-containing protein</fullName>
    </submittedName>
</protein>
<dbReference type="SUPFAM" id="SSF57783">
    <property type="entry name" value="Zinc beta-ribbon"/>
    <property type="match status" value="1"/>
</dbReference>
<dbReference type="InterPro" id="IPR039997">
    <property type="entry name" value="TFE"/>
</dbReference>
<proteinExistence type="predicted"/>
<dbReference type="SMART" id="SM00531">
    <property type="entry name" value="TFIIE"/>
    <property type="match status" value="1"/>
</dbReference>
<evidence type="ECO:0000259" key="2">
    <source>
        <dbReference type="SMART" id="SM00531"/>
    </source>
</evidence>
<feature type="region of interest" description="Disordered" evidence="1">
    <location>
        <begin position="296"/>
        <end position="317"/>
    </location>
</feature>
<reference evidence="3" key="1">
    <citation type="submission" date="2014-05" db="EMBL/GenBank/DDBJ databases">
        <title>The genome and life-stage specific transcriptomes of Globodera pallida elucidate key aspects of plant parasitism by a cyst nematode.</title>
        <authorList>
            <person name="Cotton J.A."/>
            <person name="Lilley C.J."/>
            <person name="Jones L.M."/>
            <person name="Kikuchi T."/>
            <person name="Reid A.J."/>
            <person name="Thorpe P."/>
            <person name="Tsai I.J."/>
            <person name="Beasley H."/>
            <person name="Blok V."/>
            <person name="Cock P.J.A."/>
            <person name="Van den Akker S.E."/>
            <person name="Holroyd N."/>
            <person name="Hunt M."/>
            <person name="Mantelin S."/>
            <person name="Naghra H."/>
            <person name="Pain A."/>
            <person name="Palomares-Rius J.E."/>
            <person name="Zarowiecki M."/>
            <person name="Berriman M."/>
            <person name="Jones J.T."/>
            <person name="Urwin P.E."/>
        </authorList>
    </citation>
    <scope>NUCLEOTIDE SEQUENCE [LARGE SCALE GENOMIC DNA]</scope>
    <source>
        <strain evidence="3">Lindley</strain>
    </source>
</reference>
<evidence type="ECO:0000313" key="3">
    <source>
        <dbReference type="Proteomes" id="UP000050741"/>
    </source>
</evidence>
<keyword evidence="3" id="KW-1185">Reference proteome</keyword>
<dbReference type="InterPro" id="IPR013083">
    <property type="entry name" value="Znf_RING/FYVE/PHD"/>
</dbReference>
<feature type="domain" description="Transcription initiation factor IIE subunit alpha N-terminal" evidence="2">
    <location>
        <begin position="13"/>
        <end position="147"/>
    </location>
</feature>
<name>A0A183CCW4_GLOPA</name>
<sequence length="368" mass="41644">MYVANDLAECLWESRVAAVAAVEVAVEAFGAELVPAQCSYKIVKERLVPEEVDGKLRKINYLFINYKAVINVAKYKIDHIRQKLEVREKDDVNRAHYRCTGINCKRQYDAMDIGKIYDPFSQEMRCWQCKAPVEPDESGGPSTITRSSMAKFNEQMTGIFMLLKQVDGLRFSHELLEPVIKTSLPRIEGETIDLNTKTVASLGHRAFSRVPRSDLYGSSITVSLEDNVEVTPETKTEIPWLQQRNHAELASTEISASLALTVQSEKQSTKPEDDFVGQKRPKQEEIATLLKLEDETAKTETNREEDELALPEENFAGRDADTGDAFFVGVQGELVNIEEIDEVALSKMSEAEKADYYERMQGAYQDYY</sequence>
<dbReference type="InterPro" id="IPR002853">
    <property type="entry name" value="TFIIE_asu"/>
</dbReference>
<dbReference type="WBParaSite" id="GPLIN_001071600">
    <property type="protein sequence ID" value="GPLIN_001071600"/>
    <property type="gene ID" value="GPLIN_001071600"/>
</dbReference>
<dbReference type="GO" id="GO:0005673">
    <property type="term" value="C:transcription factor TFIIE complex"/>
    <property type="evidence" value="ECO:0007669"/>
    <property type="project" value="TreeGrafter"/>
</dbReference>